<dbReference type="EMBL" id="PKSG01001071">
    <property type="protein sequence ID" value="POR31213.1"/>
    <property type="molecule type" value="Genomic_DNA"/>
</dbReference>
<evidence type="ECO:0000313" key="3">
    <source>
        <dbReference type="Proteomes" id="UP000237481"/>
    </source>
</evidence>
<comment type="caution">
    <text evidence="2">The sequence shown here is derived from an EMBL/GenBank/DDBJ whole genome shotgun (WGS) entry which is preliminary data.</text>
</comment>
<proteinExistence type="predicted"/>
<name>A0A2S4KLZ9_9HYPO</name>
<dbReference type="Proteomes" id="UP000237481">
    <property type="component" value="Unassembled WGS sequence"/>
</dbReference>
<accession>A0A2S4KLZ9</accession>
<sequence length="183" mass="20891">MRSTITWPKLYAILPARRTSSLGSKRGGIGVLITFLLYGFHREEDKYHLSQYASLNYLLALCILFLSPYKNRIEPTLDMLIGIFYRRPRNKHNRLSGLVSESVSNPKDAKMPMPPPSPDSYPPPSPDNYRKGGEGTANRKRERLFGAISDKRPRYKRPRTEITILVVINKDSLRRSTLATLEG</sequence>
<evidence type="ECO:0000313" key="2">
    <source>
        <dbReference type="EMBL" id="POR31213.1"/>
    </source>
</evidence>
<feature type="region of interest" description="Disordered" evidence="1">
    <location>
        <begin position="95"/>
        <end position="152"/>
    </location>
</feature>
<gene>
    <name evidence="2" type="ORF">TPAR_08576</name>
</gene>
<evidence type="ECO:0000256" key="1">
    <source>
        <dbReference type="SAM" id="MobiDB-lite"/>
    </source>
</evidence>
<feature type="compositionally biased region" description="Basic and acidic residues" evidence="1">
    <location>
        <begin position="128"/>
        <end position="139"/>
    </location>
</feature>
<protein>
    <submittedName>
        <fullName evidence="2">Uncharacterized protein</fullName>
    </submittedName>
</protein>
<keyword evidence="3" id="KW-1185">Reference proteome</keyword>
<organism evidence="2 3">
    <name type="scientific">Tolypocladium paradoxum</name>
    <dbReference type="NCBI Taxonomy" id="94208"/>
    <lineage>
        <taxon>Eukaryota</taxon>
        <taxon>Fungi</taxon>
        <taxon>Dikarya</taxon>
        <taxon>Ascomycota</taxon>
        <taxon>Pezizomycotina</taxon>
        <taxon>Sordariomycetes</taxon>
        <taxon>Hypocreomycetidae</taxon>
        <taxon>Hypocreales</taxon>
        <taxon>Ophiocordycipitaceae</taxon>
        <taxon>Tolypocladium</taxon>
    </lineage>
</organism>
<dbReference type="AlphaFoldDB" id="A0A2S4KLZ9"/>
<reference evidence="2 3" key="1">
    <citation type="submission" date="2018-01" db="EMBL/GenBank/DDBJ databases">
        <title>Harnessing the power of phylogenomics to disentangle the directionality and signatures of interkingdom host jumping in the parasitic fungal genus Tolypocladium.</title>
        <authorList>
            <person name="Quandt C.A."/>
            <person name="Patterson W."/>
            <person name="Spatafora J.W."/>
        </authorList>
    </citation>
    <scope>NUCLEOTIDE SEQUENCE [LARGE SCALE GENOMIC DNA]</scope>
    <source>
        <strain evidence="2 3">NRBC 100945</strain>
    </source>
</reference>
<feature type="compositionally biased region" description="Pro residues" evidence="1">
    <location>
        <begin position="112"/>
        <end position="126"/>
    </location>
</feature>